<reference evidence="1" key="1">
    <citation type="submission" date="2024-05" db="EMBL/GenBank/DDBJ databases">
        <title>Whole-Genome Sequence of CFS9, a Potential Fish Probiotic Isolated from the Body Surface of Silurus asotus.</title>
        <authorList>
            <person name="Kojima M."/>
            <person name="Tobioka K."/>
            <person name="Yokota K."/>
            <person name="Nakatani H."/>
            <person name="Hori K."/>
            <person name="Tamaru Y."/>
            <person name="Okazaki F."/>
        </authorList>
    </citation>
    <scope>NUCLEOTIDE SEQUENCE</scope>
    <source>
        <strain evidence="1">CFS9</strain>
    </source>
</reference>
<gene>
    <name evidence="1" type="ORF">CFS9_24550</name>
</gene>
<proteinExistence type="predicted"/>
<protein>
    <submittedName>
        <fullName evidence="1">Uncharacterized protein</fullName>
    </submittedName>
</protein>
<accession>A0AAT9H223</accession>
<dbReference type="AlphaFoldDB" id="A0AAT9H223"/>
<name>A0AAT9H223_9FLAO</name>
<evidence type="ECO:0000313" key="1">
    <source>
        <dbReference type="EMBL" id="BFM43814.1"/>
    </source>
</evidence>
<dbReference type="EMBL" id="AP031573">
    <property type="protein sequence ID" value="BFM43814.1"/>
    <property type="molecule type" value="Genomic_DNA"/>
</dbReference>
<sequence length="73" mass="8234">MITKCYKQKKTPLVEVVFYLVAGTGLEPVSAAADMSPISYNFWIRSLINSLPIPVFKYFSLFIASDLELKNSK</sequence>
<organism evidence="1">
    <name type="scientific">Flavobacterium sp. CFS9</name>
    <dbReference type="NCBI Taxonomy" id="3143118"/>
    <lineage>
        <taxon>Bacteria</taxon>
        <taxon>Pseudomonadati</taxon>
        <taxon>Bacteroidota</taxon>
        <taxon>Flavobacteriia</taxon>
        <taxon>Flavobacteriales</taxon>
        <taxon>Flavobacteriaceae</taxon>
        <taxon>Flavobacterium</taxon>
    </lineage>
</organism>